<feature type="compositionally biased region" description="Acidic residues" evidence="15">
    <location>
        <begin position="279"/>
        <end position="302"/>
    </location>
</feature>
<dbReference type="InterPro" id="IPR036524">
    <property type="entry name" value="Frataxin/CyaY_sf"/>
</dbReference>
<dbReference type="GO" id="GO:0006826">
    <property type="term" value="P:iron ion transport"/>
    <property type="evidence" value="ECO:0007669"/>
    <property type="project" value="UniProtKB-KW"/>
</dbReference>
<keyword evidence="14" id="KW-0863">Zinc-finger</keyword>
<dbReference type="FunFam" id="3.30.920.10:FF:000002">
    <property type="entry name" value="Frataxin, mitochondrial"/>
    <property type="match status" value="1"/>
</dbReference>
<keyword evidence="7" id="KW-0809">Transit peptide</keyword>
<feature type="compositionally biased region" description="Basic and acidic residues" evidence="15">
    <location>
        <begin position="257"/>
        <end position="278"/>
    </location>
</feature>
<evidence type="ECO:0000256" key="9">
    <source>
        <dbReference type="ARBA" id="ARBA00023004"/>
    </source>
</evidence>
<dbReference type="GO" id="GO:0008270">
    <property type="term" value="F:zinc ion binding"/>
    <property type="evidence" value="ECO:0007669"/>
    <property type="project" value="UniProtKB-KW"/>
</dbReference>
<comment type="caution">
    <text evidence="18">The sequence shown here is derived from an EMBL/GenBank/DDBJ whole genome shotgun (WGS) entry which is preliminary data.</text>
</comment>
<dbReference type="InterPro" id="IPR036236">
    <property type="entry name" value="Znf_C2H2_sf"/>
</dbReference>
<dbReference type="Pfam" id="PF01491">
    <property type="entry name" value="Frataxin_Cyay"/>
    <property type="match status" value="1"/>
</dbReference>
<dbReference type="Gene3D" id="3.30.920.10">
    <property type="entry name" value="Frataxin/CyaY"/>
    <property type="match status" value="1"/>
</dbReference>
<dbReference type="SMART" id="SM01219">
    <property type="entry name" value="Frataxin_Cyay"/>
    <property type="match status" value="1"/>
</dbReference>
<evidence type="ECO:0000256" key="10">
    <source>
        <dbReference type="ARBA" id="ARBA00023065"/>
    </source>
</evidence>
<feature type="domain" description="C2H2-type" evidence="16">
    <location>
        <begin position="677"/>
        <end position="705"/>
    </location>
</feature>
<proteinExistence type="inferred from homology"/>
<dbReference type="PROSITE" id="PS00028">
    <property type="entry name" value="ZINC_FINGER_C2H2_1"/>
    <property type="match status" value="2"/>
</dbReference>
<dbReference type="PROSITE" id="PS51029">
    <property type="entry name" value="MADF"/>
    <property type="match status" value="1"/>
</dbReference>
<evidence type="ECO:0000256" key="3">
    <source>
        <dbReference type="ARBA" id="ARBA00013107"/>
    </source>
</evidence>
<evidence type="ECO:0000256" key="12">
    <source>
        <dbReference type="ARBA" id="ARBA00023133"/>
    </source>
</evidence>
<dbReference type="SUPFAM" id="SSF55387">
    <property type="entry name" value="Frataxin/Nqo15-like"/>
    <property type="match status" value="1"/>
</dbReference>
<dbReference type="NCBIfam" id="TIGR03422">
    <property type="entry name" value="mito_frataxin"/>
    <property type="match status" value="1"/>
</dbReference>
<evidence type="ECO:0000256" key="15">
    <source>
        <dbReference type="SAM" id="MobiDB-lite"/>
    </source>
</evidence>
<dbReference type="GO" id="GO:0004322">
    <property type="term" value="F:ferroxidase activity"/>
    <property type="evidence" value="ECO:0007669"/>
    <property type="project" value="UniProtKB-EC"/>
</dbReference>
<dbReference type="Gene3D" id="3.30.160.60">
    <property type="entry name" value="Classic Zinc Finger"/>
    <property type="match status" value="2"/>
</dbReference>
<feature type="region of interest" description="Disordered" evidence="15">
    <location>
        <begin position="448"/>
        <end position="477"/>
    </location>
</feature>
<dbReference type="PRINTS" id="PR00904">
    <property type="entry name" value="FRATAXIN"/>
</dbReference>
<keyword evidence="11" id="KW-0496">Mitochondrion</keyword>
<dbReference type="Pfam" id="PF10545">
    <property type="entry name" value="MADF_DNA_bdg"/>
    <property type="match status" value="1"/>
</dbReference>
<dbReference type="EC" id="1.16.3.1" evidence="3"/>
<keyword evidence="19" id="KW-1185">Reference proteome</keyword>
<feature type="domain" description="MADF" evidence="17">
    <location>
        <begin position="28"/>
        <end position="115"/>
    </location>
</feature>
<dbReference type="PROSITE" id="PS50810">
    <property type="entry name" value="FRATAXIN_2"/>
    <property type="match status" value="1"/>
</dbReference>
<keyword evidence="4" id="KW-0409">Iron storage</keyword>
<keyword evidence="14" id="KW-0862">Zinc</keyword>
<feature type="compositionally biased region" description="Basic residues" evidence="15">
    <location>
        <begin position="458"/>
        <end position="469"/>
    </location>
</feature>
<comment type="similarity">
    <text evidence="2">Belongs to the frataxin family.</text>
</comment>
<dbReference type="GO" id="GO:0006879">
    <property type="term" value="P:intracellular iron ion homeostasis"/>
    <property type="evidence" value="ECO:0007669"/>
    <property type="project" value="UniProtKB-KW"/>
</dbReference>
<dbReference type="PROSITE" id="PS50157">
    <property type="entry name" value="ZINC_FINGER_C2H2_2"/>
    <property type="match status" value="2"/>
</dbReference>
<comment type="catalytic activity">
    <reaction evidence="13">
        <text>4 Fe(2+) + O2 + 4 H(+) = 4 Fe(3+) + 2 H2O</text>
        <dbReference type="Rhea" id="RHEA:11148"/>
        <dbReference type="ChEBI" id="CHEBI:15377"/>
        <dbReference type="ChEBI" id="CHEBI:15378"/>
        <dbReference type="ChEBI" id="CHEBI:15379"/>
        <dbReference type="ChEBI" id="CHEBI:29033"/>
        <dbReference type="ChEBI" id="CHEBI:29034"/>
        <dbReference type="EC" id="1.16.3.1"/>
    </reaction>
</comment>
<dbReference type="SUPFAM" id="SSF57667">
    <property type="entry name" value="beta-beta-alpha zinc fingers"/>
    <property type="match status" value="2"/>
</dbReference>
<feature type="domain" description="C2H2-type" evidence="16">
    <location>
        <begin position="649"/>
        <end position="677"/>
    </location>
</feature>
<dbReference type="SMART" id="SM00868">
    <property type="entry name" value="zf-AD"/>
    <property type="match status" value="1"/>
</dbReference>
<name>A0ABD1CLN6_CULPP</name>
<dbReference type="EMBL" id="JBEHCU010011053">
    <property type="protein sequence ID" value="KAL1377317.1"/>
    <property type="molecule type" value="Genomic_DNA"/>
</dbReference>
<organism evidence="18 19">
    <name type="scientific">Culex pipiens pipiens</name>
    <name type="common">Northern house mosquito</name>
    <dbReference type="NCBI Taxonomy" id="38569"/>
    <lineage>
        <taxon>Eukaryota</taxon>
        <taxon>Metazoa</taxon>
        <taxon>Ecdysozoa</taxon>
        <taxon>Arthropoda</taxon>
        <taxon>Hexapoda</taxon>
        <taxon>Insecta</taxon>
        <taxon>Pterygota</taxon>
        <taxon>Neoptera</taxon>
        <taxon>Endopterygota</taxon>
        <taxon>Diptera</taxon>
        <taxon>Nematocera</taxon>
        <taxon>Culicoidea</taxon>
        <taxon>Culicidae</taxon>
        <taxon>Culicinae</taxon>
        <taxon>Culicini</taxon>
        <taxon>Culex</taxon>
        <taxon>Culex</taxon>
    </lineage>
</organism>
<keyword evidence="12" id="KW-0350">Heme biosynthesis</keyword>
<dbReference type="AlphaFoldDB" id="A0ABD1CLN6"/>
<evidence type="ECO:0000256" key="13">
    <source>
        <dbReference type="ARBA" id="ARBA00047990"/>
    </source>
</evidence>
<keyword evidence="6" id="KW-0410">Iron transport</keyword>
<keyword evidence="5" id="KW-0813">Transport</keyword>
<dbReference type="InterPro" id="IPR013087">
    <property type="entry name" value="Znf_C2H2_type"/>
</dbReference>
<evidence type="ECO:0000259" key="16">
    <source>
        <dbReference type="PROSITE" id="PS50157"/>
    </source>
</evidence>
<dbReference type="InterPro" id="IPR002908">
    <property type="entry name" value="Frataxin/CyaY"/>
</dbReference>
<dbReference type="InterPro" id="IPR006578">
    <property type="entry name" value="MADF-dom"/>
</dbReference>
<evidence type="ECO:0000256" key="4">
    <source>
        <dbReference type="ARBA" id="ARBA00022434"/>
    </source>
</evidence>
<evidence type="ECO:0000256" key="14">
    <source>
        <dbReference type="PROSITE-ProRule" id="PRU00042"/>
    </source>
</evidence>
<evidence type="ECO:0000256" key="5">
    <source>
        <dbReference type="ARBA" id="ARBA00022448"/>
    </source>
</evidence>
<feature type="compositionally biased region" description="Basic and acidic residues" evidence="15">
    <location>
        <begin position="308"/>
        <end position="323"/>
    </location>
</feature>
<evidence type="ECO:0000256" key="6">
    <source>
        <dbReference type="ARBA" id="ARBA00022496"/>
    </source>
</evidence>
<evidence type="ECO:0000256" key="8">
    <source>
        <dbReference type="ARBA" id="ARBA00023002"/>
    </source>
</evidence>
<evidence type="ECO:0000256" key="11">
    <source>
        <dbReference type="ARBA" id="ARBA00023128"/>
    </source>
</evidence>
<comment type="subcellular location">
    <subcellularLocation>
        <location evidence="1">Mitochondrion</location>
    </subcellularLocation>
</comment>
<evidence type="ECO:0000313" key="18">
    <source>
        <dbReference type="EMBL" id="KAL1377317.1"/>
    </source>
</evidence>
<keyword evidence="10" id="KW-0406">Ion transport</keyword>
<gene>
    <name evidence="18" type="ORF">pipiens_016349</name>
</gene>
<dbReference type="InterPro" id="IPR020895">
    <property type="entry name" value="Frataxin_CS"/>
</dbReference>
<dbReference type="PANTHER" id="PTHR16821">
    <property type="entry name" value="FRATAXIN"/>
    <property type="match status" value="1"/>
</dbReference>
<dbReference type="Proteomes" id="UP001562425">
    <property type="component" value="Unassembled WGS sequence"/>
</dbReference>
<dbReference type="InterPro" id="IPR012934">
    <property type="entry name" value="Znf_AD"/>
</dbReference>
<feature type="region of interest" description="Disordered" evidence="15">
    <location>
        <begin position="249"/>
        <end position="343"/>
    </location>
</feature>
<evidence type="ECO:0000256" key="7">
    <source>
        <dbReference type="ARBA" id="ARBA00022946"/>
    </source>
</evidence>
<evidence type="ECO:0000256" key="2">
    <source>
        <dbReference type="ARBA" id="ARBA00008183"/>
    </source>
</evidence>
<dbReference type="SMART" id="SM00355">
    <property type="entry name" value="ZnF_C2H2"/>
    <property type="match status" value="4"/>
</dbReference>
<dbReference type="PROSITE" id="PS01344">
    <property type="entry name" value="FRATAXIN_1"/>
    <property type="match status" value="1"/>
</dbReference>
<keyword evidence="14" id="KW-0479">Metal-binding</keyword>
<protein>
    <recommendedName>
        <fullName evidence="3">ferroxidase</fullName>
        <ecNumber evidence="3">1.16.3.1</ecNumber>
    </recommendedName>
</protein>
<dbReference type="PANTHER" id="PTHR16821:SF2">
    <property type="entry name" value="FRATAXIN, MITOCHONDRIAL"/>
    <property type="match status" value="1"/>
</dbReference>
<feature type="region of interest" description="Disordered" evidence="15">
    <location>
        <begin position="1"/>
        <end position="20"/>
    </location>
</feature>
<keyword evidence="8" id="KW-0560">Oxidoreductase</keyword>
<dbReference type="CDD" id="cd00503">
    <property type="entry name" value="Frataxin"/>
    <property type="match status" value="1"/>
</dbReference>
<keyword evidence="9" id="KW-0408">Iron</keyword>
<dbReference type="GO" id="GO:0005739">
    <property type="term" value="C:mitochondrion"/>
    <property type="evidence" value="ECO:0007669"/>
    <property type="project" value="UniProtKB-SubCell"/>
</dbReference>
<reference evidence="18 19" key="1">
    <citation type="submission" date="2024-05" db="EMBL/GenBank/DDBJ databases">
        <title>Culex pipiens pipiens assembly and annotation.</title>
        <authorList>
            <person name="Alout H."/>
            <person name="Durand T."/>
        </authorList>
    </citation>
    <scope>NUCLEOTIDE SEQUENCE [LARGE SCALE GENOMIC DNA]</scope>
    <source>
        <strain evidence="18">HA-2024</strain>
        <tissue evidence="18">Whole body</tissue>
    </source>
</reference>
<evidence type="ECO:0000256" key="1">
    <source>
        <dbReference type="ARBA" id="ARBA00004173"/>
    </source>
</evidence>
<evidence type="ECO:0000313" key="19">
    <source>
        <dbReference type="Proteomes" id="UP001562425"/>
    </source>
</evidence>
<dbReference type="InterPro" id="IPR017789">
    <property type="entry name" value="Frataxin"/>
</dbReference>
<evidence type="ECO:0000259" key="17">
    <source>
        <dbReference type="PROSITE" id="PS51029"/>
    </source>
</evidence>
<accession>A0ABD1CLN6</accession>
<dbReference type="GO" id="GO:0006783">
    <property type="term" value="P:heme biosynthetic process"/>
    <property type="evidence" value="ECO:0007669"/>
    <property type="project" value="UniProtKB-KW"/>
</dbReference>
<sequence>MAKDSAGPSPPKKRKHPAPLTYENRVLLAKELLQNHPVIWNRKHPKFHTNSARDAAWTVVASKLRFDPEATRKEWKRFMDMHFTRQQRLSRGDAPAKTTQLHRLLDGLFPKESDSEEVVEVTVRGLQCALCLRWTSNGELFEMFEDVGGVVPKVRTVLGVYFCEKSVGGRKICTLCRELVELMEEFRTLCQLTNELGQERVRIQVLDSADAVGWRSCASKIAKVCDSVRLQQRLVDRAMKQDAEEPVGIKLEVEEEGDRKEEEDRLKLSPVEVKKEEESSSDEEDSSDDEDSTESESEDDNTLYEVFKVVDGDDEPAKIKSEPEDNDAVAVEPDKPPTPPSHHKFTAADRLRFAQVCHSHPIIWNHRELPKNQSNSKTDARNAAWDAIAAQFDITRDQAKLEYKRLRNIHAGRGSRLASGELRPDDYLIVDPLFGVLCKMMGSVAVASTKKKVEQRKSTAKQPKRRQQRVRTNGERKERHRMDYEWSLRFAKEVDKLEPFWNVSHADHTRPTMTKLLSSLATTMQCDVATVRREWKRFGEMHRRKRPTPDAAGQVLRVQDAGSGWRRGRLKSRFDSEGCVAREQRGVIRYVKVCEECGKHVERSVFEAHMNRHRGVKPYGCRFCEGRYTTRVNRDRHENIYHTREGFDIECDACGERFRHKSSLAFHYAVRHKSANVPCGICQKVFKHDRHLDFHMQKQHSVKLTNYRKSMAAKAVKVNILRSVTTNPNDFIAASLIDSVTFEAVCSDTLESLCDYFEQLVEETSFLKAADVTCGDGVLTVNLGQPYGTYVINRQSPNRQIWLSSPTSGPKRYDFVPDKSTVNEGCWVYKHDGVSLHELLQQEIGAITKGEVQFLELPHSRRK</sequence>